<keyword evidence="6 14" id="KW-1133">Transmembrane helix</keyword>
<feature type="transmembrane region" description="Helical" evidence="14">
    <location>
        <begin position="239"/>
        <end position="258"/>
    </location>
</feature>
<evidence type="ECO:0000256" key="2">
    <source>
        <dbReference type="ARBA" id="ARBA00022475"/>
    </source>
</evidence>
<evidence type="ECO:0000259" key="15">
    <source>
        <dbReference type="PROSITE" id="PS50262"/>
    </source>
</evidence>
<evidence type="ECO:0000256" key="10">
    <source>
        <dbReference type="ARBA" id="ARBA00023170"/>
    </source>
</evidence>
<name>A0A6J2VPQ3_CHACN</name>
<dbReference type="FunFam" id="1.20.1070.10:FF:000024">
    <property type="entry name" value="Olfactory receptor"/>
    <property type="match status" value="1"/>
</dbReference>
<evidence type="ECO:0000256" key="8">
    <source>
        <dbReference type="ARBA" id="ARBA00023136"/>
    </source>
</evidence>
<dbReference type="SUPFAM" id="SSF81321">
    <property type="entry name" value="Family A G protein-coupled receptor-like"/>
    <property type="match status" value="1"/>
</dbReference>
<feature type="transmembrane region" description="Helical" evidence="14">
    <location>
        <begin position="23"/>
        <end position="45"/>
    </location>
</feature>
<dbReference type="GO" id="GO:0005886">
    <property type="term" value="C:plasma membrane"/>
    <property type="evidence" value="ECO:0007669"/>
    <property type="project" value="UniProtKB-SubCell"/>
</dbReference>
<reference evidence="17" key="1">
    <citation type="submission" date="2025-08" db="UniProtKB">
        <authorList>
            <consortium name="RefSeq"/>
        </authorList>
    </citation>
    <scope>IDENTIFICATION</scope>
</reference>
<dbReference type="Pfam" id="PF13853">
    <property type="entry name" value="7tm_4"/>
    <property type="match status" value="1"/>
</dbReference>
<dbReference type="GO" id="GO:0004984">
    <property type="term" value="F:olfactory receptor activity"/>
    <property type="evidence" value="ECO:0007669"/>
    <property type="project" value="InterPro"/>
</dbReference>
<keyword evidence="9" id="KW-1015">Disulfide bond</keyword>
<evidence type="ECO:0000313" key="17">
    <source>
        <dbReference type="RefSeq" id="XP_030633754.1"/>
    </source>
</evidence>
<evidence type="ECO:0000256" key="12">
    <source>
        <dbReference type="ARBA" id="ARBA00023224"/>
    </source>
</evidence>
<feature type="transmembrane region" description="Helical" evidence="14">
    <location>
        <begin position="57"/>
        <end position="76"/>
    </location>
</feature>
<evidence type="ECO:0000256" key="14">
    <source>
        <dbReference type="RuleBase" id="RU363047"/>
    </source>
</evidence>
<evidence type="ECO:0000256" key="7">
    <source>
        <dbReference type="ARBA" id="ARBA00023040"/>
    </source>
</evidence>
<dbReference type="PANTHER" id="PTHR26451">
    <property type="entry name" value="G_PROTEIN_RECEP_F1_2 DOMAIN-CONTAINING PROTEIN"/>
    <property type="match status" value="1"/>
</dbReference>
<keyword evidence="8 14" id="KW-0472">Membrane</keyword>
<dbReference type="FunCoup" id="A0A6J2VPQ3">
    <property type="interactions" value="229"/>
</dbReference>
<feature type="transmembrane region" description="Helical" evidence="14">
    <location>
        <begin position="270"/>
        <end position="289"/>
    </location>
</feature>
<keyword evidence="10 13" id="KW-0675">Receptor</keyword>
<keyword evidence="16" id="KW-1185">Reference proteome</keyword>
<evidence type="ECO:0000256" key="9">
    <source>
        <dbReference type="ARBA" id="ARBA00023157"/>
    </source>
</evidence>
<evidence type="ECO:0000256" key="5">
    <source>
        <dbReference type="ARBA" id="ARBA00022725"/>
    </source>
</evidence>
<feature type="transmembrane region" description="Helical" evidence="14">
    <location>
        <begin position="96"/>
        <end position="118"/>
    </location>
</feature>
<dbReference type="PROSITE" id="PS00237">
    <property type="entry name" value="G_PROTEIN_RECEP_F1_1"/>
    <property type="match status" value="1"/>
</dbReference>
<evidence type="ECO:0000313" key="16">
    <source>
        <dbReference type="Proteomes" id="UP000504632"/>
    </source>
</evidence>
<dbReference type="InParanoid" id="A0A6J2VPQ3"/>
<keyword evidence="2 14" id="KW-1003">Cell membrane</keyword>
<feature type="transmembrane region" description="Helical" evidence="14">
    <location>
        <begin position="139"/>
        <end position="160"/>
    </location>
</feature>
<feature type="transmembrane region" description="Helical" evidence="14">
    <location>
        <begin position="197"/>
        <end position="218"/>
    </location>
</feature>
<evidence type="ECO:0000256" key="11">
    <source>
        <dbReference type="ARBA" id="ARBA00023180"/>
    </source>
</evidence>
<comment type="similarity">
    <text evidence="13">Belongs to the G-protein coupled receptor 1 family.</text>
</comment>
<dbReference type="Gene3D" id="1.20.1070.10">
    <property type="entry name" value="Rhodopsin 7-helix transmembrane proteins"/>
    <property type="match status" value="1"/>
</dbReference>
<evidence type="ECO:0000256" key="13">
    <source>
        <dbReference type="RuleBase" id="RU000688"/>
    </source>
</evidence>
<gene>
    <name evidence="17" type="primary">LOC115814922</name>
</gene>
<dbReference type="GO" id="GO:0005549">
    <property type="term" value="F:odorant binding"/>
    <property type="evidence" value="ECO:0007669"/>
    <property type="project" value="TreeGrafter"/>
</dbReference>
<dbReference type="GO" id="GO:0004930">
    <property type="term" value="F:G protein-coupled receptor activity"/>
    <property type="evidence" value="ECO:0007669"/>
    <property type="project" value="UniProtKB-KW"/>
</dbReference>
<sequence>MENLSNVLVFTLSGFNETMEVRYMLFSITILCYIVILLSNITIIFTIISDRKLHKPMYIFLCNLCINALYGTAGFYPKFMFDLLSEFQVISYAGCLLQTFVIYSSALCDVSILTIMAYDRYVAICWPLEYHSRITNHTIIKCIIFSWLTPLFCIGTLVALTTRLTLCGSVIDKLYCENWAIVKLSCSSTMVNNVTGYFVIITYFCHALFIFCSYIRLIGACQRSTENRSRFMQTCIPHLAVLFNFAVALLFDLMYSRYGSRTFPQGLRNFLALELLFVPPIVNPIIYGLKLTKIRKQIMKLYLRNNVSQTG</sequence>
<evidence type="ECO:0000256" key="6">
    <source>
        <dbReference type="ARBA" id="ARBA00022989"/>
    </source>
</evidence>
<proteinExistence type="inferred from homology"/>
<keyword evidence="7 13" id="KW-0297">G-protein coupled receptor</keyword>
<organism evidence="16 17">
    <name type="scientific">Chanos chanos</name>
    <name type="common">Milkfish</name>
    <name type="synonym">Mugil chanos</name>
    <dbReference type="NCBI Taxonomy" id="29144"/>
    <lineage>
        <taxon>Eukaryota</taxon>
        <taxon>Metazoa</taxon>
        <taxon>Chordata</taxon>
        <taxon>Craniata</taxon>
        <taxon>Vertebrata</taxon>
        <taxon>Euteleostomi</taxon>
        <taxon>Actinopterygii</taxon>
        <taxon>Neopterygii</taxon>
        <taxon>Teleostei</taxon>
        <taxon>Ostariophysi</taxon>
        <taxon>Gonorynchiformes</taxon>
        <taxon>Chanidae</taxon>
        <taxon>Chanos</taxon>
    </lineage>
</organism>
<dbReference type="PROSITE" id="PS50262">
    <property type="entry name" value="G_PROTEIN_RECEP_F1_2"/>
    <property type="match status" value="1"/>
</dbReference>
<feature type="domain" description="G-protein coupled receptors family 1 profile" evidence="15">
    <location>
        <begin position="39"/>
        <end position="287"/>
    </location>
</feature>
<dbReference type="PANTHER" id="PTHR26451:SF871">
    <property type="entry name" value="ODORANT RECEPTOR-RELATED"/>
    <property type="match status" value="1"/>
</dbReference>
<dbReference type="RefSeq" id="XP_030633754.1">
    <property type="nucleotide sequence ID" value="XM_030777894.1"/>
</dbReference>
<dbReference type="InterPro" id="IPR000276">
    <property type="entry name" value="GPCR_Rhodpsn"/>
</dbReference>
<dbReference type="InterPro" id="IPR017452">
    <property type="entry name" value="GPCR_Rhodpsn_7TM"/>
</dbReference>
<dbReference type="InterPro" id="IPR000725">
    <property type="entry name" value="Olfact_rcpt"/>
</dbReference>
<dbReference type="PRINTS" id="PR00237">
    <property type="entry name" value="GPCRRHODOPSN"/>
</dbReference>
<dbReference type="InterPro" id="IPR052921">
    <property type="entry name" value="GPCR1_Superfamily_Member"/>
</dbReference>
<protein>
    <recommendedName>
        <fullName evidence="14">Olfactory receptor</fullName>
    </recommendedName>
</protein>
<dbReference type="PRINTS" id="PR00245">
    <property type="entry name" value="OLFACTORYR"/>
</dbReference>
<comment type="subcellular location">
    <subcellularLocation>
        <location evidence="1 14">Cell membrane</location>
        <topology evidence="1 14">Multi-pass membrane protein</topology>
    </subcellularLocation>
</comment>
<evidence type="ECO:0000256" key="1">
    <source>
        <dbReference type="ARBA" id="ARBA00004651"/>
    </source>
</evidence>
<accession>A0A6J2VPQ3</accession>
<keyword evidence="5 14" id="KW-0552">Olfaction</keyword>
<dbReference type="Proteomes" id="UP000504632">
    <property type="component" value="Chromosome 6"/>
</dbReference>
<keyword evidence="3 14" id="KW-0716">Sensory transduction</keyword>
<dbReference type="GeneID" id="115814922"/>
<evidence type="ECO:0000256" key="3">
    <source>
        <dbReference type="ARBA" id="ARBA00022606"/>
    </source>
</evidence>
<keyword evidence="4 13" id="KW-0812">Transmembrane</keyword>
<keyword evidence="11" id="KW-0325">Glycoprotein</keyword>
<keyword evidence="12 13" id="KW-0807">Transducer</keyword>
<dbReference type="OrthoDB" id="6151005at2759"/>
<evidence type="ECO:0000256" key="4">
    <source>
        <dbReference type="ARBA" id="ARBA00022692"/>
    </source>
</evidence>
<dbReference type="AlphaFoldDB" id="A0A6J2VPQ3"/>